<dbReference type="Pfam" id="PF24125">
    <property type="entry name" value="Cds6_C"/>
    <property type="match status" value="1"/>
</dbReference>
<evidence type="ECO:0000313" key="8">
    <source>
        <dbReference type="Proteomes" id="UP001158297"/>
    </source>
</evidence>
<evidence type="ECO:0000256" key="3">
    <source>
        <dbReference type="PROSITE-ProRule" id="PRU00339"/>
    </source>
</evidence>
<dbReference type="Pfam" id="PF13432">
    <property type="entry name" value="TPR_16"/>
    <property type="match status" value="1"/>
</dbReference>
<keyword evidence="5" id="KW-0732">Signal</keyword>
<accession>A0AA42L7T8</accession>
<dbReference type="Proteomes" id="UP001158297">
    <property type="component" value="Unassembled WGS sequence"/>
</dbReference>
<dbReference type="Gene3D" id="1.25.40.10">
    <property type="entry name" value="Tetratricopeptide repeat domain"/>
    <property type="match status" value="1"/>
</dbReference>
<keyword evidence="1" id="KW-0677">Repeat</keyword>
<feature type="region of interest" description="Disordered" evidence="4">
    <location>
        <begin position="249"/>
        <end position="294"/>
    </location>
</feature>
<dbReference type="Pfam" id="PF13414">
    <property type="entry name" value="TPR_11"/>
    <property type="match status" value="1"/>
</dbReference>
<sequence length="405" mass="42756">MSLPPVLSWLRAAPMLQPGRWIRPVTAASLMCVMAAAAPLAQAATAPAAEVQQLVDQGKINDAAQRVQTLLKQSPQDVQLRFLQGVIAAEQQKYDQAIQVFTALTRDHPQLPEPYNNLAVLHAAKGEDRKAAQVLEQAIRTNPSYATAHENLGDLYARMAGDAYAKALQLDNNRKPAPPKLSLIKQIFPTSGTGAAVVAAAPAAAPRPAAVEPKAPAAPAPTPAPAAPAQAAAPAPVVTPAAAPAPAPARVAQATPASPAPAATPPAPAAPAAAVVEKADKTEKAKEGPSAHQQAVDAVEKAVLAWAKAWEQQNINAYYAAYSPRFDPQGGTLAAWKQERKDRIVGRDAITVAVRNLKVTLDGDKAAASFQQYYASGSYKATTRKTLRMQREGNQWRIVREETGR</sequence>
<evidence type="ECO:0000313" key="7">
    <source>
        <dbReference type="EMBL" id="MDH0363751.1"/>
    </source>
</evidence>
<feature type="signal peptide" evidence="5">
    <location>
        <begin position="1"/>
        <end position="43"/>
    </location>
</feature>
<evidence type="ECO:0000256" key="2">
    <source>
        <dbReference type="ARBA" id="ARBA00022803"/>
    </source>
</evidence>
<dbReference type="InterPro" id="IPR019734">
    <property type="entry name" value="TPR_rpt"/>
</dbReference>
<proteinExistence type="predicted"/>
<feature type="domain" description="Cds6 C-terminal" evidence="6">
    <location>
        <begin position="299"/>
        <end position="402"/>
    </location>
</feature>
<name>A0AA42L7T8_9BURK</name>
<keyword evidence="2 3" id="KW-0802">TPR repeat</keyword>
<comment type="caution">
    <text evidence="7">The sequence shown here is derived from an EMBL/GenBank/DDBJ whole genome shotgun (WGS) entry which is preliminary data.</text>
</comment>
<feature type="compositionally biased region" description="Pro residues" evidence="4">
    <location>
        <begin position="258"/>
        <end position="269"/>
    </location>
</feature>
<dbReference type="SMART" id="SM00028">
    <property type="entry name" value="TPR"/>
    <property type="match status" value="2"/>
</dbReference>
<feature type="chain" id="PRO_5041416116" evidence="5">
    <location>
        <begin position="44"/>
        <end position="405"/>
    </location>
</feature>
<dbReference type="InterPro" id="IPR032710">
    <property type="entry name" value="NTF2-like_dom_sf"/>
</dbReference>
<organism evidence="7 8">
    <name type="scientific">Comamonas aquatica</name>
    <dbReference type="NCBI Taxonomy" id="225991"/>
    <lineage>
        <taxon>Bacteria</taxon>
        <taxon>Pseudomonadati</taxon>
        <taxon>Pseudomonadota</taxon>
        <taxon>Betaproteobacteria</taxon>
        <taxon>Burkholderiales</taxon>
        <taxon>Comamonadaceae</taxon>
        <taxon>Comamonas</taxon>
    </lineage>
</organism>
<dbReference type="PANTHER" id="PTHR44858:SF1">
    <property type="entry name" value="UDP-N-ACETYLGLUCOSAMINE--PEPTIDE N-ACETYLGLUCOSAMINYLTRANSFERASE SPINDLY-RELATED"/>
    <property type="match status" value="1"/>
</dbReference>
<feature type="repeat" description="TPR" evidence="3">
    <location>
        <begin position="112"/>
        <end position="145"/>
    </location>
</feature>
<dbReference type="InterPro" id="IPR011990">
    <property type="entry name" value="TPR-like_helical_dom_sf"/>
</dbReference>
<evidence type="ECO:0000256" key="5">
    <source>
        <dbReference type="SAM" id="SignalP"/>
    </source>
</evidence>
<evidence type="ECO:0000259" key="6">
    <source>
        <dbReference type="Pfam" id="PF24125"/>
    </source>
</evidence>
<protein>
    <submittedName>
        <fullName evidence="7">Tetratricopeptide repeat protein</fullName>
    </submittedName>
</protein>
<dbReference type="RefSeq" id="WP_279850176.1">
    <property type="nucleotide sequence ID" value="NZ_JAOCET010000001.1"/>
</dbReference>
<dbReference type="InterPro" id="IPR050498">
    <property type="entry name" value="Ycf3"/>
</dbReference>
<dbReference type="SUPFAM" id="SSF48452">
    <property type="entry name" value="TPR-like"/>
    <property type="match status" value="1"/>
</dbReference>
<feature type="compositionally biased region" description="Basic and acidic residues" evidence="4">
    <location>
        <begin position="277"/>
        <end position="289"/>
    </location>
</feature>
<dbReference type="AlphaFoldDB" id="A0AA42L7T8"/>
<dbReference type="PANTHER" id="PTHR44858">
    <property type="entry name" value="TETRATRICOPEPTIDE REPEAT PROTEIN 6"/>
    <property type="match status" value="1"/>
</dbReference>
<dbReference type="PROSITE" id="PS50005">
    <property type="entry name" value="TPR"/>
    <property type="match status" value="1"/>
</dbReference>
<reference evidence="7" key="1">
    <citation type="submission" date="2022-09" db="EMBL/GenBank/DDBJ databases">
        <title>Intensive care unit water sources are persistently colonized with multi-drug resistant bacteria and are the site of extensive horizontal gene transfer of antibiotic resistance genes.</title>
        <authorList>
            <person name="Diorio-Toth L."/>
        </authorList>
    </citation>
    <scope>NUCLEOTIDE SEQUENCE</scope>
    <source>
        <strain evidence="7">GD04130</strain>
    </source>
</reference>
<dbReference type="Gene3D" id="3.10.450.50">
    <property type="match status" value="1"/>
</dbReference>
<dbReference type="EMBL" id="JAODZU010000013">
    <property type="protein sequence ID" value="MDH0363751.1"/>
    <property type="molecule type" value="Genomic_DNA"/>
</dbReference>
<evidence type="ECO:0000256" key="4">
    <source>
        <dbReference type="SAM" id="MobiDB-lite"/>
    </source>
</evidence>
<dbReference type="SUPFAM" id="SSF54427">
    <property type="entry name" value="NTF2-like"/>
    <property type="match status" value="1"/>
</dbReference>
<evidence type="ECO:0000256" key="1">
    <source>
        <dbReference type="ARBA" id="ARBA00022737"/>
    </source>
</evidence>
<dbReference type="InterPro" id="IPR056203">
    <property type="entry name" value="Cds6_C"/>
</dbReference>
<gene>
    <name evidence="7" type="ORF">N7330_11910</name>
</gene>